<evidence type="ECO:0000313" key="1">
    <source>
        <dbReference type="EMBL" id="KOB70700.1"/>
    </source>
</evidence>
<keyword evidence="2" id="KW-1185">Reference proteome</keyword>
<organism evidence="1 2">
    <name type="scientific">Operophtera brumata</name>
    <name type="common">Winter moth</name>
    <name type="synonym">Phalaena brumata</name>
    <dbReference type="NCBI Taxonomy" id="104452"/>
    <lineage>
        <taxon>Eukaryota</taxon>
        <taxon>Metazoa</taxon>
        <taxon>Ecdysozoa</taxon>
        <taxon>Arthropoda</taxon>
        <taxon>Hexapoda</taxon>
        <taxon>Insecta</taxon>
        <taxon>Pterygota</taxon>
        <taxon>Neoptera</taxon>
        <taxon>Endopterygota</taxon>
        <taxon>Lepidoptera</taxon>
        <taxon>Glossata</taxon>
        <taxon>Ditrysia</taxon>
        <taxon>Geometroidea</taxon>
        <taxon>Geometridae</taxon>
        <taxon>Larentiinae</taxon>
        <taxon>Operophtera</taxon>
    </lineage>
</organism>
<accession>A0A0L7L5L7</accession>
<protein>
    <submittedName>
        <fullName evidence="1">Bifunctional protein FolC</fullName>
    </submittedName>
</protein>
<gene>
    <name evidence="1" type="ORF">OBRU01_14945</name>
</gene>
<dbReference type="EMBL" id="JTDY01002798">
    <property type="protein sequence ID" value="KOB70700.1"/>
    <property type="molecule type" value="Genomic_DNA"/>
</dbReference>
<comment type="caution">
    <text evidence="1">The sequence shown here is derived from an EMBL/GenBank/DDBJ whole genome shotgun (WGS) entry which is preliminary data.</text>
</comment>
<name>A0A0L7L5L7_OPEBR</name>
<reference evidence="1 2" key="1">
    <citation type="journal article" date="2015" name="Genome Biol. Evol.">
        <title>The genome of winter moth (Operophtera brumata) provides a genomic perspective on sexual dimorphism and phenology.</title>
        <authorList>
            <person name="Derks M.F."/>
            <person name="Smit S."/>
            <person name="Salis L."/>
            <person name="Schijlen E."/>
            <person name="Bossers A."/>
            <person name="Mateman C."/>
            <person name="Pijl A.S."/>
            <person name="de Ridder D."/>
            <person name="Groenen M.A."/>
            <person name="Visser M.E."/>
            <person name="Megens H.J."/>
        </authorList>
    </citation>
    <scope>NUCLEOTIDE SEQUENCE [LARGE SCALE GENOMIC DNA]</scope>
    <source>
        <strain evidence="1">WM2013NL</strain>
        <tissue evidence="1">Head and thorax</tissue>
    </source>
</reference>
<dbReference type="AlphaFoldDB" id="A0A0L7L5L7"/>
<sequence length="170" mass="19297">MELHLHLSVAFRALDNKWGKPIDLDSSEESLFGIPCLPAVIERPTTTFSSEEFLRTRRVRPKPYSRYQEHSRKENIKINDSFADISSSRIPLSETEATSIDSGLDKCTTMVTRLVEELTRSGDSGKGDSCESLESVLDDGKVEVLKPYLKQWKNTAKSFIVKKCKRKVRS</sequence>
<proteinExistence type="predicted"/>
<evidence type="ECO:0000313" key="2">
    <source>
        <dbReference type="Proteomes" id="UP000037510"/>
    </source>
</evidence>
<dbReference type="Proteomes" id="UP000037510">
    <property type="component" value="Unassembled WGS sequence"/>
</dbReference>